<evidence type="ECO:0000313" key="2">
    <source>
        <dbReference type="EMBL" id="KAK9107367.1"/>
    </source>
</evidence>
<dbReference type="EMBL" id="JBBNAF010000010">
    <property type="protein sequence ID" value="KAK9107367.1"/>
    <property type="molecule type" value="Genomic_DNA"/>
</dbReference>
<reference evidence="2 3" key="1">
    <citation type="submission" date="2024-01" db="EMBL/GenBank/DDBJ databases">
        <title>Genome assemblies of Stephania.</title>
        <authorList>
            <person name="Yang L."/>
        </authorList>
    </citation>
    <scope>NUCLEOTIDE SEQUENCE [LARGE SCALE GENOMIC DNA]</scope>
    <source>
        <strain evidence="2">YNDBR</strain>
        <tissue evidence="2">Leaf</tissue>
    </source>
</reference>
<accession>A0AAP0I279</accession>
<gene>
    <name evidence="2" type="ORF">Syun_023378</name>
</gene>
<dbReference type="Pfam" id="PF03732">
    <property type="entry name" value="Retrotrans_gag"/>
    <property type="match status" value="1"/>
</dbReference>
<dbReference type="Proteomes" id="UP001420932">
    <property type="component" value="Unassembled WGS sequence"/>
</dbReference>
<evidence type="ECO:0000313" key="3">
    <source>
        <dbReference type="Proteomes" id="UP001420932"/>
    </source>
</evidence>
<organism evidence="2 3">
    <name type="scientific">Stephania yunnanensis</name>
    <dbReference type="NCBI Taxonomy" id="152371"/>
    <lineage>
        <taxon>Eukaryota</taxon>
        <taxon>Viridiplantae</taxon>
        <taxon>Streptophyta</taxon>
        <taxon>Embryophyta</taxon>
        <taxon>Tracheophyta</taxon>
        <taxon>Spermatophyta</taxon>
        <taxon>Magnoliopsida</taxon>
        <taxon>Ranunculales</taxon>
        <taxon>Menispermaceae</taxon>
        <taxon>Menispermoideae</taxon>
        <taxon>Cissampelideae</taxon>
        <taxon>Stephania</taxon>
    </lineage>
</organism>
<keyword evidence="3" id="KW-1185">Reference proteome</keyword>
<dbReference type="AlphaFoldDB" id="A0AAP0I279"/>
<dbReference type="InterPro" id="IPR005162">
    <property type="entry name" value="Retrotrans_gag_dom"/>
</dbReference>
<evidence type="ECO:0000259" key="1">
    <source>
        <dbReference type="Pfam" id="PF03732"/>
    </source>
</evidence>
<feature type="domain" description="Retrotransposon gag" evidence="1">
    <location>
        <begin position="6"/>
        <end position="56"/>
    </location>
</feature>
<comment type="caution">
    <text evidence="2">The sequence shown here is derived from an EMBL/GenBank/DDBJ whole genome shotgun (WGS) entry which is preliminary data.</text>
</comment>
<sequence>MTLLTKINERFLDKFFPAVKVNKRKLEINHFKQEDTESLGKGWERFEKMLRRCLRHRYVKWTQHKNTSRCCTRWVYTYQG</sequence>
<proteinExistence type="predicted"/>
<name>A0AAP0I279_9MAGN</name>
<protein>
    <recommendedName>
        <fullName evidence="1">Retrotransposon gag domain-containing protein</fullName>
    </recommendedName>
</protein>